<dbReference type="Gene3D" id="3.40.50.300">
    <property type="entry name" value="P-loop containing nucleotide triphosphate hydrolases"/>
    <property type="match status" value="2"/>
</dbReference>
<sequence>MTARRELISARDLGFAYPSAQILTGVSFHLVEGGRIGIVGENGAGKTTLLRLLAGELEPSAGTVAARGTLTYVPQDLDPGDRTTRDLVLESLADVRAAAAELQEAMADFDHLTGDLTELAAVTRRLEWLAPWDSERRTQQYLTRLDAPAEHDRRLDGLSVGERYRVRLACALARRDDVLLLDEPTNHLDDAAIDFVTGVLHDWPGAVAMVTHDRKLLDDVATQYLDLSPSRTGTPQCYGAIGYERFRQARDTELVRWRRQYQAQRRREAHLERVRDRSYEGLSDEWRPPKGSQKHRRGTRARTHVRAADRQLERIEADSIPVPQPPPEFALPALPAHPPGQDRARPLLRAVVDRPLGTRGGSSILSELVGTPLEIAAGERLLVTGPNGSGKSTLLRLLAGQIVRDQVRLERAEGVRVGVLVQDGPLREPESSATTGEDEATREVYRLLAEGGLDPAEIVPAYSTGLLAPEQMSVPLAELSTGQRRRFELIRALIAAPHILILDEPTNHLSIDLVDELSAALRETPAAVIVASHDRRLRADFAHWPRLELGSG</sequence>
<feature type="domain" description="ABC transporter" evidence="5">
    <location>
        <begin position="351"/>
        <end position="549"/>
    </location>
</feature>
<dbReference type="Proteomes" id="UP000315389">
    <property type="component" value="Unassembled WGS sequence"/>
</dbReference>
<name>A0A542ZTD7_RARFA</name>
<dbReference type="InterPro" id="IPR050611">
    <property type="entry name" value="ABCF"/>
</dbReference>
<dbReference type="OrthoDB" id="4797497at2"/>
<dbReference type="Pfam" id="PF00005">
    <property type="entry name" value="ABC_tran"/>
    <property type="match status" value="2"/>
</dbReference>
<dbReference type="RefSeq" id="WP_142117932.1">
    <property type="nucleotide sequence ID" value="NZ_BAAASV010000002.1"/>
</dbReference>
<dbReference type="AlphaFoldDB" id="A0A542ZTD7"/>
<evidence type="ECO:0000256" key="4">
    <source>
        <dbReference type="SAM" id="MobiDB-lite"/>
    </source>
</evidence>
<evidence type="ECO:0000256" key="2">
    <source>
        <dbReference type="ARBA" id="ARBA00022741"/>
    </source>
</evidence>
<keyword evidence="7" id="KW-1185">Reference proteome</keyword>
<evidence type="ECO:0000313" key="7">
    <source>
        <dbReference type="Proteomes" id="UP000315389"/>
    </source>
</evidence>
<keyword evidence="2" id="KW-0547">Nucleotide-binding</keyword>
<keyword evidence="3 6" id="KW-0067">ATP-binding</keyword>
<keyword evidence="1" id="KW-0677">Repeat</keyword>
<dbReference type="FunFam" id="3.40.50.300:FF:000011">
    <property type="entry name" value="Putative ABC transporter ATP-binding component"/>
    <property type="match status" value="1"/>
</dbReference>
<comment type="caution">
    <text evidence="6">The sequence shown here is derived from an EMBL/GenBank/DDBJ whole genome shotgun (WGS) entry which is preliminary data.</text>
</comment>
<dbReference type="PANTHER" id="PTHR19211">
    <property type="entry name" value="ATP-BINDING TRANSPORT PROTEIN-RELATED"/>
    <property type="match status" value="1"/>
</dbReference>
<dbReference type="EMBL" id="VFOS01000001">
    <property type="protein sequence ID" value="TQL63623.1"/>
    <property type="molecule type" value="Genomic_DNA"/>
</dbReference>
<dbReference type="GO" id="GO:0005524">
    <property type="term" value="F:ATP binding"/>
    <property type="evidence" value="ECO:0007669"/>
    <property type="project" value="UniProtKB-KW"/>
</dbReference>
<dbReference type="PROSITE" id="PS50893">
    <property type="entry name" value="ABC_TRANSPORTER_2"/>
    <property type="match status" value="2"/>
</dbReference>
<dbReference type="GO" id="GO:0016887">
    <property type="term" value="F:ATP hydrolysis activity"/>
    <property type="evidence" value="ECO:0007669"/>
    <property type="project" value="InterPro"/>
</dbReference>
<dbReference type="PANTHER" id="PTHR19211:SF14">
    <property type="entry name" value="ATP-BINDING CASSETTE SUB-FAMILY F MEMBER 1"/>
    <property type="match status" value="1"/>
</dbReference>
<evidence type="ECO:0000259" key="5">
    <source>
        <dbReference type="PROSITE" id="PS50893"/>
    </source>
</evidence>
<dbReference type="InterPro" id="IPR027417">
    <property type="entry name" value="P-loop_NTPase"/>
</dbReference>
<feature type="domain" description="ABC transporter" evidence="5">
    <location>
        <begin position="8"/>
        <end position="257"/>
    </location>
</feature>
<accession>A0A542ZTD7</accession>
<dbReference type="InterPro" id="IPR003439">
    <property type="entry name" value="ABC_transporter-like_ATP-bd"/>
</dbReference>
<dbReference type="SMART" id="SM00382">
    <property type="entry name" value="AAA"/>
    <property type="match status" value="2"/>
</dbReference>
<protein>
    <submittedName>
        <fullName evidence="6">Macrolide transport system ATP-binding/permease protein</fullName>
    </submittedName>
</protein>
<evidence type="ECO:0000313" key="6">
    <source>
        <dbReference type="EMBL" id="TQL63623.1"/>
    </source>
</evidence>
<feature type="region of interest" description="Disordered" evidence="4">
    <location>
        <begin position="279"/>
        <end position="306"/>
    </location>
</feature>
<dbReference type="SUPFAM" id="SSF52540">
    <property type="entry name" value="P-loop containing nucleoside triphosphate hydrolases"/>
    <property type="match status" value="2"/>
</dbReference>
<gene>
    <name evidence="6" type="ORF">FB461_0089</name>
</gene>
<evidence type="ECO:0000256" key="1">
    <source>
        <dbReference type="ARBA" id="ARBA00022737"/>
    </source>
</evidence>
<dbReference type="InterPro" id="IPR003593">
    <property type="entry name" value="AAA+_ATPase"/>
</dbReference>
<feature type="compositionally biased region" description="Basic residues" evidence="4">
    <location>
        <begin position="292"/>
        <end position="305"/>
    </location>
</feature>
<dbReference type="CDD" id="cd03221">
    <property type="entry name" value="ABCF_EF-3"/>
    <property type="match status" value="1"/>
</dbReference>
<reference evidence="6 7" key="1">
    <citation type="submission" date="2019-06" db="EMBL/GenBank/DDBJ databases">
        <title>Sequencing the genomes of 1000 actinobacteria strains.</title>
        <authorList>
            <person name="Klenk H.-P."/>
        </authorList>
    </citation>
    <scope>NUCLEOTIDE SEQUENCE [LARGE SCALE GENOMIC DNA]</scope>
    <source>
        <strain evidence="6 7">DSM 4813</strain>
    </source>
</reference>
<evidence type="ECO:0000256" key="3">
    <source>
        <dbReference type="ARBA" id="ARBA00022840"/>
    </source>
</evidence>
<proteinExistence type="predicted"/>
<feature type="compositionally biased region" description="Basic and acidic residues" evidence="4">
    <location>
        <begin position="279"/>
        <end position="288"/>
    </location>
</feature>
<organism evidence="6 7">
    <name type="scientific">Rarobacter faecitabidus</name>
    <dbReference type="NCBI Taxonomy" id="13243"/>
    <lineage>
        <taxon>Bacteria</taxon>
        <taxon>Bacillati</taxon>
        <taxon>Actinomycetota</taxon>
        <taxon>Actinomycetes</taxon>
        <taxon>Micrococcales</taxon>
        <taxon>Rarobacteraceae</taxon>
        <taxon>Rarobacter</taxon>
    </lineage>
</organism>